<keyword evidence="10" id="KW-1133">Transmembrane helix</keyword>
<dbReference type="SUPFAM" id="SSF55874">
    <property type="entry name" value="ATPase domain of HSP90 chaperone/DNA topoisomerase II/histidine kinase"/>
    <property type="match status" value="1"/>
</dbReference>
<dbReference type="PANTHER" id="PTHR43065:SF10">
    <property type="entry name" value="PEROXIDE STRESS-ACTIVATED HISTIDINE KINASE MAK3"/>
    <property type="match status" value="1"/>
</dbReference>
<keyword evidence="4" id="KW-0808">Transferase</keyword>
<dbReference type="InterPro" id="IPR005467">
    <property type="entry name" value="His_kinase_dom"/>
</dbReference>
<dbReference type="InterPro" id="IPR036890">
    <property type="entry name" value="HATPase_C_sf"/>
</dbReference>
<dbReference type="Gene3D" id="1.10.287.130">
    <property type="match status" value="1"/>
</dbReference>
<accession>B8FEY4</accession>
<evidence type="ECO:0000259" key="11">
    <source>
        <dbReference type="PROSITE" id="PS50109"/>
    </source>
</evidence>
<name>B8FEY4_DESAL</name>
<keyword evidence="6 12" id="KW-0418">Kinase</keyword>
<comment type="catalytic activity">
    <reaction evidence="1">
        <text>ATP + protein L-histidine = ADP + protein N-phospho-L-histidine.</text>
        <dbReference type="EC" id="2.7.13.3"/>
    </reaction>
</comment>
<dbReference type="PANTHER" id="PTHR43065">
    <property type="entry name" value="SENSOR HISTIDINE KINASE"/>
    <property type="match status" value="1"/>
</dbReference>
<evidence type="ECO:0000256" key="8">
    <source>
        <dbReference type="ARBA" id="ARBA00023012"/>
    </source>
</evidence>
<evidence type="ECO:0000256" key="10">
    <source>
        <dbReference type="SAM" id="Phobius"/>
    </source>
</evidence>
<dbReference type="EMBL" id="CP001322">
    <property type="protein sequence ID" value="ACL03661.1"/>
    <property type="molecule type" value="Genomic_DNA"/>
</dbReference>
<dbReference type="SMART" id="SM00388">
    <property type="entry name" value="HisKA"/>
    <property type="match status" value="1"/>
</dbReference>
<keyword evidence="10" id="KW-0812">Transmembrane</keyword>
<feature type="compositionally biased region" description="Polar residues" evidence="9">
    <location>
        <begin position="1"/>
        <end position="18"/>
    </location>
</feature>
<dbReference type="Pfam" id="PF02518">
    <property type="entry name" value="HATPase_c"/>
    <property type="match status" value="1"/>
</dbReference>
<feature type="region of interest" description="Disordered" evidence="9">
    <location>
        <begin position="1"/>
        <end position="21"/>
    </location>
</feature>
<evidence type="ECO:0000256" key="7">
    <source>
        <dbReference type="ARBA" id="ARBA00022840"/>
    </source>
</evidence>
<feature type="domain" description="Histidine kinase" evidence="11">
    <location>
        <begin position="282"/>
        <end position="487"/>
    </location>
</feature>
<dbReference type="PROSITE" id="PS50109">
    <property type="entry name" value="HIS_KIN"/>
    <property type="match status" value="1"/>
</dbReference>
<dbReference type="Proteomes" id="UP000000739">
    <property type="component" value="Chromosome"/>
</dbReference>
<evidence type="ECO:0000256" key="3">
    <source>
        <dbReference type="ARBA" id="ARBA00022553"/>
    </source>
</evidence>
<evidence type="ECO:0000313" key="12">
    <source>
        <dbReference type="EMBL" id="ACL03661.1"/>
    </source>
</evidence>
<evidence type="ECO:0000313" key="13">
    <source>
        <dbReference type="Proteomes" id="UP000000739"/>
    </source>
</evidence>
<dbReference type="InterPro" id="IPR004358">
    <property type="entry name" value="Sig_transdc_His_kin-like_C"/>
</dbReference>
<dbReference type="InterPro" id="IPR003661">
    <property type="entry name" value="HisK_dim/P_dom"/>
</dbReference>
<evidence type="ECO:0000256" key="5">
    <source>
        <dbReference type="ARBA" id="ARBA00022741"/>
    </source>
</evidence>
<protein>
    <recommendedName>
        <fullName evidence="2">histidine kinase</fullName>
        <ecNumber evidence="2">2.7.13.3</ecNumber>
    </recommendedName>
</protein>
<keyword evidence="10" id="KW-0472">Membrane</keyword>
<keyword evidence="5" id="KW-0547">Nucleotide-binding</keyword>
<dbReference type="RefSeq" id="WP_012611090.1">
    <property type="nucleotide sequence ID" value="NC_011768.1"/>
</dbReference>
<evidence type="ECO:0000256" key="1">
    <source>
        <dbReference type="ARBA" id="ARBA00000085"/>
    </source>
</evidence>
<evidence type="ECO:0000256" key="2">
    <source>
        <dbReference type="ARBA" id="ARBA00012438"/>
    </source>
</evidence>
<gene>
    <name evidence="12" type="ordered locus">Dalk_1965</name>
</gene>
<dbReference type="AlphaFoldDB" id="B8FEY4"/>
<feature type="transmembrane region" description="Helical" evidence="10">
    <location>
        <begin position="37"/>
        <end position="57"/>
    </location>
</feature>
<evidence type="ECO:0000256" key="9">
    <source>
        <dbReference type="SAM" id="MobiDB-lite"/>
    </source>
</evidence>
<dbReference type="GO" id="GO:0005524">
    <property type="term" value="F:ATP binding"/>
    <property type="evidence" value="ECO:0007669"/>
    <property type="project" value="UniProtKB-KW"/>
</dbReference>
<evidence type="ECO:0000256" key="6">
    <source>
        <dbReference type="ARBA" id="ARBA00022777"/>
    </source>
</evidence>
<evidence type="ECO:0000256" key="4">
    <source>
        <dbReference type="ARBA" id="ARBA00022679"/>
    </source>
</evidence>
<keyword evidence="7" id="KW-0067">ATP-binding</keyword>
<reference evidence="12 13" key="1">
    <citation type="journal article" date="2012" name="Environ. Microbiol.">
        <title>The genome sequence of Desulfatibacillum alkenivorans AK-01: a blueprint for anaerobic alkane oxidation.</title>
        <authorList>
            <person name="Callaghan A.V."/>
            <person name="Morris B.E."/>
            <person name="Pereira I.A."/>
            <person name="McInerney M.J."/>
            <person name="Austin R.N."/>
            <person name="Groves J.T."/>
            <person name="Kukor J.J."/>
            <person name="Suflita J.M."/>
            <person name="Young L.Y."/>
            <person name="Zylstra G.J."/>
            <person name="Wawrik B."/>
        </authorList>
    </citation>
    <scope>NUCLEOTIDE SEQUENCE [LARGE SCALE GENOMIC DNA]</scope>
    <source>
        <strain evidence="12 13">AK-01</strain>
    </source>
</reference>
<dbReference type="InterPro" id="IPR003594">
    <property type="entry name" value="HATPase_dom"/>
</dbReference>
<dbReference type="GO" id="GO:0000155">
    <property type="term" value="F:phosphorelay sensor kinase activity"/>
    <property type="evidence" value="ECO:0007669"/>
    <property type="project" value="InterPro"/>
</dbReference>
<dbReference type="PRINTS" id="PR00344">
    <property type="entry name" value="BCTRLSENSOR"/>
</dbReference>
<dbReference type="Gene3D" id="3.30.565.10">
    <property type="entry name" value="Histidine kinase-like ATPase, C-terminal domain"/>
    <property type="match status" value="1"/>
</dbReference>
<dbReference type="CDD" id="cd00075">
    <property type="entry name" value="HATPase"/>
    <property type="match status" value="1"/>
</dbReference>
<feature type="transmembrane region" description="Helical" evidence="10">
    <location>
        <begin position="225"/>
        <end position="246"/>
    </location>
</feature>
<keyword evidence="8" id="KW-0902">Two-component regulatory system</keyword>
<dbReference type="HOGENOM" id="CLU_563520_0_0_7"/>
<dbReference type="KEGG" id="dal:Dalk_1965"/>
<keyword evidence="13" id="KW-1185">Reference proteome</keyword>
<keyword evidence="3" id="KW-0597">Phosphoprotein</keyword>
<dbReference type="SUPFAM" id="SSF47384">
    <property type="entry name" value="Homodimeric domain of signal transducing histidine kinase"/>
    <property type="match status" value="1"/>
</dbReference>
<dbReference type="Pfam" id="PF00512">
    <property type="entry name" value="HisKA"/>
    <property type="match status" value="1"/>
</dbReference>
<dbReference type="EC" id="2.7.13.3" evidence="2"/>
<dbReference type="eggNOG" id="COG4191">
    <property type="taxonomic scope" value="Bacteria"/>
</dbReference>
<dbReference type="InterPro" id="IPR036097">
    <property type="entry name" value="HisK_dim/P_sf"/>
</dbReference>
<sequence>MSSKIGNSNNSDQHSRLQGRSAATRVTVKPVRLVQNFTSLSLVVIFLATLILSMVLTQNARTVLMQKNQDYAALIANNLNHQVFWQYVYPTVKQFGRINLYNEAEFDLLDSVVRHTLHGFNVDVVNIYNEENQVLYSFDPDLIGKKVTLGREYNMALKDVSSSKLMQTGSGWGIWLGRPESTILKTYSPFCIRHPETEEMIKIYGVFEIGIDLSNDYRTIFNFQLMVVGVSATVMLLLFLVLRFYVGRGEDFLLQRAEERLKLEEQLSRAERLASLGEMAAGVSHEIRNPLGIIRSSAELLGKRYDGPNRQLLEVIIEESTRLNDIITDFLNFARPTEPRFQECSVAGVLGKNLAFLAPRLNQDGYHVEQEAPSDLPMVWADPNLLYQSFLNILINAMQAMPAGGTVHVKTRIQGEKLSVSFTDEGKGVTDEAMKKIWNPFFTTKERGTGLGLCVVRNIIEAHGGSVTIENSEDKGACVRVELPIGTRDGNDSDS</sequence>
<dbReference type="SMART" id="SM00387">
    <property type="entry name" value="HATPase_c"/>
    <property type="match status" value="1"/>
</dbReference>
<proteinExistence type="predicted"/>
<organism evidence="12 13">
    <name type="scientific">Desulfatibacillum aliphaticivorans</name>
    <dbReference type="NCBI Taxonomy" id="218208"/>
    <lineage>
        <taxon>Bacteria</taxon>
        <taxon>Pseudomonadati</taxon>
        <taxon>Thermodesulfobacteriota</taxon>
        <taxon>Desulfobacteria</taxon>
        <taxon>Desulfobacterales</taxon>
        <taxon>Desulfatibacillaceae</taxon>
        <taxon>Desulfatibacillum</taxon>
    </lineage>
</organism>
<dbReference type="CDD" id="cd00082">
    <property type="entry name" value="HisKA"/>
    <property type="match status" value="1"/>
</dbReference>